<dbReference type="InterPro" id="IPR015815">
    <property type="entry name" value="HIBADH-related"/>
</dbReference>
<dbReference type="EMBL" id="WUBL01000011">
    <property type="protein sequence ID" value="KAF2971670.1"/>
    <property type="molecule type" value="Genomic_DNA"/>
</dbReference>
<evidence type="ECO:0000259" key="5">
    <source>
        <dbReference type="Pfam" id="PF03446"/>
    </source>
</evidence>
<dbReference type="PANTHER" id="PTHR43580:SF2">
    <property type="entry name" value="CYTOKINE-LIKE NUCLEAR FACTOR N-PAC"/>
    <property type="match status" value="1"/>
</dbReference>
<dbReference type="InterPro" id="IPR051265">
    <property type="entry name" value="HIBADH-related_NP60_sf"/>
</dbReference>
<dbReference type="SUPFAM" id="SSF51735">
    <property type="entry name" value="NAD(P)-binding Rossmann-fold domains"/>
    <property type="match status" value="1"/>
</dbReference>
<dbReference type="FunCoup" id="A0A7C8MU88">
    <property type="interactions" value="430"/>
</dbReference>
<dbReference type="InterPro" id="IPR013328">
    <property type="entry name" value="6PGD_dom2"/>
</dbReference>
<dbReference type="InParanoid" id="A0A7C8MU88"/>
<keyword evidence="8" id="KW-1185">Reference proteome</keyword>
<feature type="active site" evidence="4">
    <location>
        <position position="166"/>
    </location>
</feature>
<dbReference type="InterPro" id="IPR002204">
    <property type="entry name" value="3-OH-isobutyrate_DH-rel_CS"/>
</dbReference>
<dbReference type="Gene3D" id="1.10.1040.10">
    <property type="entry name" value="N-(1-d-carboxylethyl)-l-norvaline Dehydrogenase, domain 2"/>
    <property type="match status" value="1"/>
</dbReference>
<dbReference type="InterPro" id="IPR029154">
    <property type="entry name" value="HIBADH-like_NADP-bd"/>
</dbReference>
<accession>A0A7C8MU88</accession>
<reference evidence="7 8" key="1">
    <citation type="submission" date="2019-12" db="EMBL/GenBank/DDBJ databases">
        <title>Draft genome sequence of the ascomycete Xylaria multiplex DSM 110363.</title>
        <authorList>
            <person name="Buettner E."/>
            <person name="Kellner H."/>
        </authorList>
    </citation>
    <scope>NUCLEOTIDE SEQUENCE [LARGE SCALE GENOMIC DNA]</scope>
    <source>
        <strain evidence="7 8">DSM 110363</strain>
    </source>
</reference>
<dbReference type="GO" id="GO:0051287">
    <property type="term" value="F:NAD binding"/>
    <property type="evidence" value="ECO:0007669"/>
    <property type="project" value="InterPro"/>
</dbReference>
<evidence type="ECO:0000256" key="4">
    <source>
        <dbReference type="PIRSR" id="PIRSR000103-1"/>
    </source>
</evidence>
<evidence type="ECO:0000256" key="1">
    <source>
        <dbReference type="ARBA" id="ARBA00007598"/>
    </source>
</evidence>
<dbReference type="PIRSF" id="PIRSF000103">
    <property type="entry name" value="HIBADH"/>
    <property type="match status" value="1"/>
</dbReference>
<keyword evidence="2" id="KW-0560">Oxidoreductase</keyword>
<dbReference type="InterPro" id="IPR008927">
    <property type="entry name" value="6-PGluconate_DH-like_C_sf"/>
</dbReference>
<comment type="similarity">
    <text evidence="1">Belongs to the HIBADH-related family. NP60 subfamily.</text>
</comment>
<dbReference type="InterPro" id="IPR006115">
    <property type="entry name" value="6PGDH_NADP-bd"/>
</dbReference>
<sequence length="286" mass="30236">MRVGFIGLGIMGTPMALNLARRYPITVWNRSTSKYAALQQAGARIGASPAKVAQESDVIFTMLFDAKAIQSILDNDFIEALNGKTLINTSSVTVDFSHQLAKVVGDAGGNFIEMPVSGSKIPAEQGELVGMMAGDRAIANRIRPFVDPLTAAAVYCGPVGSGLKMKYAINLYLVAITAGLSESLNLARAQGLDLEAFGKVLDAGPLASPYSKIKIPKILKEDWSPQAAIKDCYNSTLLIQAAGESTGAHSPITQICVSLYKQAVESGLGEEDMIAIAKLFPQAPTS</sequence>
<dbReference type="AlphaFoldDB" id="A0A7C8MU88"/>
<dbReference type="Proteomes" id="UP000481858">
    <property type="component" value="Unassembled WGS sequence"/>
</dbReference>
<dbReference type="Pfam" id="PF14833">
    <property type="entry name" value="NAD_binding_11"/>
    <property type="match status" value="1"/>
</dbReference>
<evidence type="ECO:0008006" key="9">
    <source>
        <dbReference type="Google" id="ProtNLM"/>
    </source>
</evidence>
<dbReference type="SUPFAM" id="SSF48179">
    <property type="entry name" value="6-phosphogluconate dehydrogenase C-terminal domain-like"/>
    <property type="match status" value="1"/>
</dbReference>
<dbReference type="PROSITE" id="PS00895">
    <property type="entry name" value="3_HYDROXYISOBUT_DH"/>
    <property type="match status" value="1"/>
</dbReference>
<evidence type="ECO:0000256" key="2">
    <source>
        <dbReference type="ARBA" id="ARBA00023002"/>
    </source>
</evidence>
<organism evidence="7 8">
    <name type="scientific">Xylaria multiplex</name>
    <dbReference type="NCBI Taxonomy" id="323545"/>
    <lineage>
        <taxon>Eukaryota</taxon>
        <taxon>Fungi</taxon>
        <taxon>Dikarya</taxon>
        <taxon>Ascomycota</taxon>
        <taxon>Pezizomycotina</taxon>
        <taxon>Sordariomycetes</taxon>
        <taxon>Xylariomycetidae</taxon>
        <taxon>Xylariales</taxon>
        <taxon>Xylariaceae</taxon>
        <taxon>Xylaria</taxon>
    </lineage>
</organism>
<dbReference type="PANTHER" id="PTHR43580">
    <property type="entry name" value="OXIDOREDUCTASE GLYR1-RELATED"/>
    <property type="match status" value="1"/>
</dbReference>
<gene>
    <name evidence="7" type="ORF">GQX73_g1848</name>
</gene>
<evidence type="ECO:0000259" key="6">
    <source>
        <dbReference type="Pfam" id="PF14833"/>
    </source>
</evidence>
<dbReference type="GO" id="GO:0016491">
    <property type="term" value="F:oxidoreductase activity"/>
    <property type="evidence" value="ECO:0007669"/>
    <property type="project" value="UniProtKB-KW"/>
</dbReference>
<name>A0A7C8MU88_9PEZI</name>
<dbReference type="Gene3D" id="3.40.50.720">
    <property type="entry name" value="NAD(P)-binding Rossmann-like Domain"/>
    <property type="match status" value="1"/>
</dbReference>
<feature type="domain" description="6-phosphogluconate dehydrogenase NADP-binding" evidence="5">
    <location>
        <begin position="2"/>
        <end position="157"/>
    </location>
</feature>
<feature type="domain" description="3-hydroxyisobutyrate dehydrogenase-like NAD-binding" evidence="6">
    <location>
        <begin position="160"/>
        <end position="279"/>
    </location>
</feature>
<dbReference type="Pfam" id="PF03446">
    <property type="entry name" value="NAD_binding_2"/>
    <property type="match status" value="1"/>
</dbReference>
<keyword evidence="3" id="KW-0520">NAD</keyword>
<dbReference type="InterPro" id="IPR036291">
    <property type="entry name" value="NAD(P)-bd_dom_sf"/>
</dbReference>
<protein>
    <recommendedName>
        <fullName evidence="9">6-phosphogluconate dehydrogenase NADP-binding domain-containing protein</fullName>
    </recommendedName>
</protein>
<evidence type="ECO:0000313" key="7">
    <source>
        <dbReference type="EMBL" id="KAF2971670.1"/>
    </source>
</evidence>
<dbReference type="OrthoDB" id="435038at2759"/>
<dbReference type="GO" id="GO:0050661">
    <property type="term" value="F:NADP binding"/>
    <property type="evidence" value="ECO:0007669"/>
    <property type="project" value="InterPro"/>
</dbReference>
<evidence type="ECO:0000256" key="3">
    <source>
        <dbReference type="ARBA" id="ARBA00023027"/>
    </source>
</evidence>
<evidence type="ECO:0000313" key="8">
    <source>
        <dbReference type="Proteomes" id="UP000481858"/>
    </source>
</evidence>
<comment type="caution">
    <text evidence="7">The sequence shown here is derived from an EMBL/GenBank/DDBJ whole genome shotgun (WGS) entry which is preliminary data.</text>
</comment>
<proteinExistence type="inferred from homology"/>